<dbReference type="SUPFAM" id="SSF51735">
    <property type="entry name" value="NAD(P)-binding Rossmann-fold domains"/>
    <property type="match status" value="1"/>
</dbReference>
<dbReference type="GO" id="GO:0003978">
    <property type="term" value="F:UDP-glucose 4-epimerase activity"/>
    <property type="evidence" value="ECO:0007669"/>
    <property type="project" value="UniProtKB-EC"/>
</dbReference>
<keyword evidence="2" id="KW-0413">Isomerase</keyword>
<evidence type="ECO:0000313" key="3">
    <source>
        <dbReference type="Proteomes" id="UP000552883"/>
    </source>
</evidence>
<dbReference type="Proteomes" id="UP000552883">
    <property type="component" value="Unassembled WGS sequence"/>
</dbReference>
<gene>
    <name evidence="2" type="ORF">BJ959_001843</name>
</gene>
<organism evidence="2 3">
    <name type="scientific">Microcella frigidaquae</name>
    <dbReference type="NCBI Taxonomy" id="424758"/>
    <lineage>
        <taxon>Bacteria</taxon>
        <taxon>Bacillati</taxon>
        <taxon>Actinomycetota</taxon>
        <taxon>Actinomycetes</taxon>
        <taxon>Micrococcales</taxon>
        <taxon>Microbacteriaceae</taxon>
        <taxon>Microcella</taxon>
    </lineage>
</organism>
<proteinExistence type="predicted"/>
<dbReference type="AlphaFoldDB" id="A0A840XND7"/>
<dbReference type="InterPro" id="IPR036291">
    <property type="entry name" value="NAD(P)-bd_dom_sf"/>
</dbReference>
<comment type="caution">
    <text evidence="2">The sequence shown here is derived from an EMBL/GenBank/DDBJ whole genome shotgun (WGS) entry which is preliminary data.</text>
</comment>
<evidence type="ECO:0000259" key="1">
    <source>
        <dbReference type="Pfam" id="PF01370"/>
    </source>
</evidence>
<accession>A0A840XND7</accession>
<dbReference type="RefSeq" id="WP_153982218.1">
    <property type="nucleotide sequence ID" value="NZ_BAAANZ010000002.1"/>
</dbReference>
<dbReference type="Pfam" id="PF01370">
    <property type="entry name" value="Epimerase"/>
    <property type="match status" value="1"/>
</dbReference>
<dbReference type="EMBL" id="JACHBS010000001">
    <property type="protein sequence ID" value="MBB5618347.1"/>
    <property type="molecule type" value="Genomic_DNA"/>
</dbReference>
<sequence length="282" mass="30410">MRIAVTGSSGKLGQAVVAHLVETGHSVTGLDAVGAPGEGFVRVDLADTGQVLDALAGVEERYDRLDAVVHLAASPAPGIRPDTALLQDNLAMTIAVFQAARRAGITRIVHASSETLLGLPLDEAPPAVPIDENQPVRPNFMYAVGKHLEEELGRKLCRLDPALSITGLRFSNVMAPEDYAAFESWQHDAAARRWNLWGYIDRRDGAHAVERALAVRGPGYATYIIAAADTVMRRDSADLLAEQFPGVPVSRPLLGRETLLSIDAARRDLGYTPRHSWLDAVE</sequence>
<feature type="domain" description="NAD-dependent epimerase/dehydratase" evidence="1">
    <location>
        <begin position="3"/>
        <end position="184"/>
    </location>
</feature>
<dbReference type="Gene3D" id="3.40.50.720">
    <property type="entry name" value="NAD(P)-binding Rossmann-like Domain"/>
    <property type="match status" value="1"/>
</dbReference>
<dbReference type="OrthoDB" id="9795501at2"/>
<dbReference type="InterPro" id="IPR001509">
    <property type="entry name" value="Epimerase_deHydtase"/>
</dbReference>
<dbReference type="InterPro" id="IPR050177">
    <property type="entry name" value="Lipid_A_modif_metabolic_enz"/>
</dbReference>
<dbReference type="PANTHER" id="PTHR43245:SF55">
    <property type="entry name" value="NAD(P)-BINDING DOMAIN-CONTAINING PROTEIN"/>
    <property type="match status" value="1"/>
</dbReference>
<reference evidence="2 3" key="1">
    <citation type="submission" date="2020-08" db="EMBL/GenBank/DDBJ databases">
        <title>Sequencing the genomes of 1000 actinobacteria strains.</title>
        <authorList>
            <person name="Klenk H.-P."/>
        </authorList>
    </citation>
    <scope>NUCLEOTIDE SEQUENCE [LARGE SCALE GENOMIC DNA]</scope>
    <source>
        <strain evidence="2 3">DSM 23889</strain>
    </source>
</reference>
<evidence type="ECO:0000313" key="2">
    <source>
        <dbReference type="EMBL" id="MBB5618347.1"/>
    </source>
</evidence>
<keyword evidence="3" id="KW-1185">Reference proteome</keyword>
<dbReference type="PANTHER" id="PTHR43245">
    <property type="entry name" value="BIFUNCTIONAL POLYMYXIN RESISTANCE PROTEIN ARNA"/>
    <property type="match status" value="1"/>
</dbReference>
<dbReference type="EC" id="5.1.3.2" evidence="2"/>
<name>A0A840XND7_9MICO</name>
<protein>
    <submittedName>
        <fullName evidence="2">UDP-glucose 4-epimerase</fullName>
        <ecNumber evidence="2">5.1.3.2</ecNumber>
    </submittedName>
</protein>